<protein>
    <submittedName>
        <fullName evidence="2">DUF742 domain-containing protein</fullName>
    </submittedName>
</protein>
<sequence>MNRAAPGRRSRPWSATGGRVREMTDDIRLDTCVTATTTPGGPPPGTRHADALALCRPVRAVAELAALLGIPVGVAAALVADLRDAGWVTTQRPKELTDDTVVSVALLLRVKERLENVNVS</sequence>
<dbReference type="Pfam" id="PF05331">
    <property type="entry name" value="DUF742"/>
    <property type="match status" value="1"/>
</dbReference>
<keyword evidence="3" id="KW-1185">Reference proteome</keyword>
<evidence type="ECO:0000313" key="3">
    <source>
        <dbReference type="Proteomes" id="UP001432209"/>
    </source>
</evidence>
<accession>A0ABZ2A2V2</accession>
<dbReference type="InterPro" id="IPR007995">
    <property type="entry name" value="DUF742"/>
</dbReference>
<organism evidence="2 3">
    <name type="scientific">Streptomyces niveus</name>
    <name type="common">Streptomyces spheroides</name>
    <dbReference type="NCBI Taxonomy" id="193462"/>
    <lineage>
        <taxon>Bacteria</taxon>
        <taxon>Bacillati</taxon>
        <taxon>Actinomycetota</taxon>
        <taxon>Actinomycetes</taxon>
        <taxon>Kitasatosporales</taxon>
        <taxon>Streptomycetaceae</taxon>
        <taxon>Streptomyces</taxon>
    </lineage>
</organism>
<evidence type="ECO:0000256" key="1">
    <source>
        <dbReference type="SAM" id="MobiDB-lite"/>
    </source>
</evidence>
<dbReference type="PANTHER" id="PTHR36221">
    <property type="entry name" value="DUF742 DOMAIN-CONTAINING PROTEIN"/>
    <property type="match status" value="1"/>
</dbReference>
<reference evidence="2" key="1">
    <citation type="submission" date="2022-10" db="EMBL/GenBank/DDBJ databases">
        <title>The complete genomes of actinobacterial strains from the NBC collection.</title>
        <authorList>
            <person name="Joergensen T.S."/>
            <person name="Alvarez Arevalo M."/>
            <person name="Sterndorff E.B."/>
            <person name="Faurdal D."/>
            <person name="Vuksanovic O."/>
            <person name="Mourched A.-S."/>
            <person name="Charusanti P."/>
            <person name="Shaw S."/>
            <person name="Blin K."/>
            <person name="Weber T."/>
        </authorList>
    </citation>
    <scope>NUCLEOTIDE SEQUENCE</scope>
    <source>
        <strain evidence="2">NBC_01432</strain>
    </source>
</reference>
<evidence type="ECO:0000313" key="2">
    <source>
        <dbReference type="EMBL" id="WUX51227.1"/>
    </source>
</evidence>
<name>A0ABZ2A2V2_STRNV</name>
<proteinExistence type="predicted"/>
<feature type="compositionally biased region" description="Basic residues" evidence="1">
    <location>
        <begin position="1"/>
        <end position="11"/>
    </location>
</feature>
<dbReference type="EMBL" id="CP109495">
    <property type="protein sequence ID" value="WUX51227.1"/>
    <property type="molecule type" value="Genomic_DNA"/>
</dbReference>
<feature type="region of interest" description="Disordered" evidence="1">
    <location>
        <begin position="1"/>
        <end position="20"/>
    </location>
</feature>
<dbReference type="Proteomes" id="UP001432209">
    <property type="component" value="Chromosome"/>
</dbReference>
<gene>
    <name evidence="2" type="ORF">OG442_06560</name>
</gene>
<dbReference type="PANTHER" id="PTHR36221:SF1">
    <property type="entry name" value="DUF742 DOMAIN-CONTAINING PROTEIN"/>
    <property type="match status" value="1"/>
</dbReference>